<accession>A0ABZ3FJ51</accession>
<keyword evidence="2" id="KW-0677">Repeat</keyword>
<sequence>MATSTETPILLRIDGVEKSHNGHRVLQGVHLDVKAGEVVGLVGENGVGKSTLMSIIAGDYPSDAGEMFLGGEAYTALDHDHARTQGIRLIRQDFRIDPNLTLAQAIFRSGPMAGLPHEQLRRQAQHLLRDVGITLNPDARVGDMHRSELGLAEAARVLAEDAQLVIMDEVGATFNVREAQDLHFITTRLTRQGRSVIYISHRLREVISVADRIAVLVGGRVSKEFNADDITPDHIADAMLSQRYQESASREGHVRPEVLLEVDGLSAEPLEDVSLSVHRGEVLGLVGPRRSGVNQIVGAVAGEIPATWRTLTFDNKPVTIQTPADAAALGIAYFSDEADELGITESESIARSLMTGGWRDDLDFATEVAALREVIETLQQLRIRTKSLQAEVKTLSGGDKQKVALHQWMTEDRELIILNEPTRGLDVGARRRIFKTLAEHTAKGKSAILLTSNTTELLEWCDRIAMVRDGRIVRIAPAGDLDEDEIAIAMSARAAL</sequence>
<keyword evidence="4 6" id="KW-0067">ATP-binding</keyword>
<evidence type="ECO:0000256" key="4">
    <source>
        <dbReference type="ARBA" id="ARBA00022840"/>
    </source>
</evidence>
<dbReference type="GO" id="GO:0005524">
    <property type="term" value="F:ATP binding"/>
    <property type="evidence" value="ECO:0007669"/>
    <property type="project" value="UniProtKB-KW"/>
</dbReference>
<dbReference type="Proteomes" id="UP001442841">
    <property type="component" value="Chromosome"/>
</dbReference>
<name>A0ABZ3FJ51_9ACTN</name>
<dbReference type="InterPro" id="IPR003439">
    <property type="entry name" value="ABC_transporter-like_ATP-bd"/>
</dbReference>
<keyword evidence="7" id="KW-1185">Reference proteome</keyword>
<reference evidence="6 7" key="1">
    <citation type="submission" date="2024-04" db="EMBL/GenBank/DDBJ databases">
        <title>Isolation of an actinomycete strain from pig manure.</title>
        <authorList>
            <person name="Gong T."/>
            <person name="Yu Z."/>
            <person name="An M."/>
            <person name="Wei C."/>
            <person name="Yang W."/>
            <person name="Liu L."/>
        </authorList>
    </citation>
    <scope>NUCLEOTIDE SEQUENCE [LARGE SCALE GENOMIC DNA]</scope>
    <source>
        <strain evidence="6 7">ZF39</strain>
    </source>
</reference>
<dbReference type="RefSeq" id="WP_425307452.1">
    <property type="nucleotide sequence ID" value="NZ_CP154795.1"/>
</dbReference>
<evidence type="ECO:0000256" key="3">
    <source>
        <dbReference type="ARBA" id="ARBA00022741"/>
    </source>
</evidence>
<dbReference type="PANTHER" id="PTHR43790:SF9">
    <property type="entry name" value="GALACTOFURANOSE TRANSPORTER ATP-BINDING PROTEIN YTFR"/>
    <property type="match status" value="1"/>
</dbReference>
<keyword evidence="1" id="KW-0813">Transport</keyword>
<keyword evidence="3" id="KW-0547">Nucleotide-binding</keyword>
<gene>
    <name evidence="6" type="ORF">AADG42_01395</name>
</gene>
<dbReference type="InterPro" id="IPR003593">
    <property type="entry name" value="AAA+_ATPase"/>
</dbReference>
<dbReference type="Pfam" id="PF00005">
    <property type="entry name" value="ABC_tran"/>
    <property type="match status" value="2"/>
</dbReference>
<dbReference type="PROSITE" id="PS50893">
    <property type="entry name" value="ABC_TRANSPORTER_2"/>
    <property type="match status" value="2"/>
</dbReference>
<evidence type="ECO:0000256" key="2">
    <source>
        <dbReference type="ARBA" id="ARBA00022737"/>
    </source>
</evidence>
<dbReference type="EMBL" id="CP154795">
    <property type="protein sequence ID" value="XAN06016.1"/>
    <property type="molecule type" value="Genomic_DNA"/>
</dbReference>
<dbReference type="InterPro" id="IPR050107">
    <property type="entry name" value="ABC_carbohydrate_import_ATPase"/>
</dbReference>
<evidence type="ECO:0000313" key="7">
    <source>
        <dbReference type="Proteomes" id="UP001442841"/>
    </source>
</evidence>
<dbReference type="SUPFAM" id="SSF52540">
    <property type="entry name" value="P-loop containing nucleoside triphosphate hydrolases"/>
    <property type="match status" value="2"/>
</dbReference>
<dbReference type="InterPro" id="IPR027417">
    <property type="entry name" value="P-loop_NTPase"/>
</dbReference>
<proteinExistence type="predicted"/>
<feature type="domain" description="ABC transporter" evidence="5">
    <location>
        <begin position="11"/>
        <end position="243"/>
    </location>
</feature>
<evidence type="ECO:0000259" key="5">
    <source>
        <dbReference type="PROSITE" id="PS50893"/>
    </source>
</evidence>
<evidence type="ECO:0000313" key="6">
    <source>
        <dbReference type="EMBL" id="XAN06016.1"/>
    </source>
</evidence>
<dbReference type="SMART" id="SM00382">
    <property type="entry name" value="AAA"/>
    <property type="match status" value="2"/>
</dbReference>
<evidence type="ECO:0000256" key="1">
    <source>
        <dbReference type="ARBA" id="ARBA00022448"/>
    </source>
</evidence>
<dbReference type="PANTHER" id="PTHR43790">
    <property type="entry name" value="CARBOHYDRATE TRANSPORT ATP-BINDING PROTEIN MG119-RELATED"/>
    <property type="match status" value="1"/>
</dbReference>
<organism evidence="6 7">
    <name type="scientific">Ammonicoccus fulvus</name>
    <dbReference type="NCBI Taxonomy" id="3138240"/>
    <lineage>
        <taxon>Bacteria</taxon>
        <taxon>Bacillati</taxon>
        <taxon>Actinomycetota</taxon>
        <taxon>Actinomycetes</taxon>
        <taxon>Propionibacteriales</taxon>
        <taxon>Propionibacteriaceae</taxon>
        <taxon>Ammonicoccus</taxon>
    </lineage>
</organism>
<dbReference type="Gene3D" id="3.40.50.300">
    <property type="entry name" value="P-loop containing nucleotide triphosphate hydrolases"/>
    <property type="match status" value="2"/>
</dbReference>
<feature type="domain" description="ABC transporter" evidence="5">
    <location>
        <begin position="254"/>
        <end position="494"/>
    </location>
</feature>
<protein>
    <submittedName>
        <fullName evidence="6">Sugar ABC transporter ATP-binding protein</fullName>
    </submittedName>
</protein>